<evidence type="ECO:0000313" key="1">
    <source>
        <dbReference type="EMBL" id="KAG0248225.1"/>
    </source>
</evidence>
<keyword evidence="2" id="KW-1185">Reference proteome</keyword>
<feature type="non-terminal residue" evidence="1">
    <location>
        <position position="355"/>
    </location>
</feature>
<evidence type="ECO:0000313" key="2">
    <source>
        <dbReference type="Proteomes" id="UP000807716"/>
    </source>
</evidence>
<dbReference type="EMBL" id="JAAAJB010001329">
    <property type="protein sequence ID" value="KAG0248225.1"/>
    <property type="molecule type" value="Genomic_DNA"/>
</dbReference>
<protein>
    <submittedName>
        <fullName evidence="1">Uncharacterized protein</fullName>
    </submittedName>
</protein>
<sequence length="355" mass="39681">TSSGSPRSTVSKSTSSHSKAVSGQILTMRSLFKRNFDKFGGSSWVLPSGAIVDDRLREVVETLPHESALHSFVIEDVDALLELFDNVKDKEEITRMMVTRQCEELPDLSEAELSFLEQYNRSPEDLGVFLRTHSCEGVSNLLEDKPSEEFQEVAHDCITQVLRNYQRHGHCFPLDPSEAWFNHHLWGFLPFALSAFPLFDYRPGEISSESSARRHRKQIGWESRQQVGQKVNGVVVVGALPVEICWMEAAKRDDGLNTLHDTLKLLKLMKDGHDMIRDKADRDVRYQLATYGLRISGSSRKALQATASSANAWTQSTIGGKTSRVKDWIAPTMTSPQLLPVTLAGSAMAIPPLNI</sequence>
<accession>A0A9P6PM38</accession>
<dbReference type="AlphaFoldDB" id="A0A9P6PM38"/>
<comment type="caution">
    <text evidence="1">The sequence shown here is derived from an EMBL/GenBank/DDBJ whole genome shotgun (WGS) entry which is preliminary data.</text>
</comment>
<reference evidence="1" key="1">
    <citation type="journal article" date="2020" name="Fungal Divers.">
        <title>Resolving the Mortierellaceae phylogeny through synthesis of multi-gene phylogenetics and phylogenomics.</title>
        <authorList>
            <person name="Vandepol N."/>
            <person name="Liber J."/>
            <person name="Desiro A."/>
            <person name="Na H."/>
            <person name="Kennedy M."/>
            <person name="Barry K."/>
            <person name="Grigoriev I.V."/>
            <person name="Miller A.N."/>
            <person name="O'Donnell K."/>
            <person name="Stajich J.E."/>
            <person name="Bonito G."/>
        </authorList>
    </citation>
    <scope>NUCLEOTIDE SEQUENCE</scope>
    <source>
        <strain evidence="1">BC1065</strain>
    </source>
</reference>
<proteinExistence type="predicted"/>
<organism evidence="1 2">
    <name type="scientific">Actinomortierella ambigua</name>
    <dbReference type="NCBI Taxonomy" id="1343610"/>
    <lineage>
        <taxon>Eukaryota</taxon>
        <taxon>Fungi</taxon>
        <taxon>Fungi incertae sedis</taxon>
        <taxon>Mucoromycota</taxon>
        <taxon>Mortierellomycotina</taxon>
        <taxon>Mortierellomycetes</taxon>
        <taxon>Mortierellales</taxon>
        <taxon>Mortierellaceae</taxon>
        <taxon>Actinomortierella</taxon>
    </lineage>
</organism>
<name>A0A9P6PM38_9FUNG</name>
<dbReference type="Proteomes" id="UP000807716">
    <property type="component" value="Unassembled WGS sequence"/>
</dbReference>
<gene>
    <name evidence="1" type="ORF">DFQ27_001067</name>
</gene>
<dbReference type="OrthoDB" id="2443848at2759"/>